<evidence type="ECO:0000256" key="1">
    <source>
        <dbReference type="ARBA" id="ARBA00093462"/>
    </source>
</evidence>
<comment type="caution">
    <text evidence="4">The sequence shown here is derived from an EMBL/GenBank/DDBJ whole genome shotgun (WGS) entry which is preliminary data.</text>
</comment>
<dbReference type="InterPro" id="IPR053162">
    <property type="entry name" value="DnaD"/>
</dbReference>
<evidence type="ECO:0000313" key="5">
    <source>
        <dbReference type="Proteomes" id="UP001444625"/>
    </source>
</evidence>
<proteinExistence type="inferred from homology"/>
<feature type="region of interest" description="Disordered" evidence="2">
    <location>
        <begin position="111"/>
        <end position="159"/>
    </location>
</feature>
<dbReference type="InterPro" id="IPR034829">
    <property type="entry name" value="DnaD-like_sf"/>
</dbReference>
<feature type="compositionally biased region" description="Polar residues" evidence="2">
    <location>
        <begin position="118"/>
        <end position="136"/>
    </location>
</feature>
<accession>A0ABU9XFQ1</accession>
<dbReference type="EMBL" id="JBDIML010000002">
    <property type="protein sequence ID" value="MEN2766855.1"/>
    <property type="molecule type" value="Genomic_DNA"/>
</dbReference>
<evidence type="ECO:0000256" key="2">
    <source>
        <dbReference type="SAM" id="MobiDB-lite"/>
    </source>
</evidence>
<organism evidence="4 5">
    <name type="scientific">Ornithinibacillus xuwenensis</name>
    <dbReference type="NCBI Taxonomy" id="3144668"/>
    <lineage>
        <taxon>Bacteria</taxon>
        <taxon>Bacillati</taxon>
        <taxon>Bacillota</taxon>
        <taxon>Bacilli</taxon>
        <taxon>Bacillales</taxon>
        <taxon>Bacillaceae</taxon>
        <taxon>Ornithinibacillus</taxon>
    </lineage>
</organism>
<dbReference type="PANTHER" id="PTHR37293">
    <property type="entry name" value="PHAGE REPLICATION PROTEIN-RELATED"/>
    <property type="match status" value="1"/>
</dbReference>
<keyword evidence="5" id="KW-1185">Reference proteome</keyword>
<reference evidence="4 5" key="1">
    <citation type="submission" date="2024-05" db="EMBL/GenBank/DDBJ databases">
        <authorList>
            <person name="Haq I."/>
            <person name="Ullah Z."/>
            <person name="Ahmad R."/>
            <person name="Li M."/>
            <person name="Tong Y."/>
        </authorList>
    </citation>
    <scope>NUCLEOTIDE SEQUENCE [LARGE SCALE GENOMIC DNA]</scope>
    <source>
        <strain evidence="4 5">16A2E</strain>
    </source>
</reference>
<name>A0ABU9XFQ1_9BACI</name>
<dbReference type="SUPFAM" id="SSF158499">
    <property type="entry name" value="DnaD domain-like"/>
    <property type="match status" value="1"/>
</dbReference>
<evidence type="ECO:0000313" key="4">
    <source>
        <dbReference type="EMBL" id="MEN2766855.1"/>
    </source>
</evidence>
<dbReference type="InterPro" id="IPR006343">
    <property type="entry name" value="DnaB/C_C"/>
</dbReference>
<sequence length="297" mass="34454">MNYIKEINAFYDLMEREPMSASAVNLWHTLLHINNKAAWIQEFTVPATVLKLKGGLADSSFKRGRKELVERGLIECQSNGRNVAPIYKMKRLFKQGSYAFEDRMESVALNKKREVDQPLNQGTIDKMDPSNNQQVDHQADQHTAPLNKQKETNQNQRKQTTDAIRFYQENFGVVSPFLAEELLTWINDVGDAFVMEAMKRSLERGKFNFGYVKGILNGWLKEGINSVEMLRARESKRKNSSRNGGNWNNRRAQQGEVVPEWFTESKRKRQEQQERIEVHEEVDVAELLKEYKASRVV</sequence>
<evidence type="ECO:0000259" key="3">
    <source>
        <dbReference type="Pfam" id="PF07261"/>
    </source>
</evidence>
<protein>
    <submittedName>
        <fullName evidence="4">DnaD domain protein</fullName>
    </submittedName>
</protein>
<dbReference type="RefSeq" id="WP_345824324.1">
    <property type="nucleotide sequence ID" value="NZ_JBDIML010000002.1"/>
</dbReference>
<dbReference type="PANTHER" id="PTHR37293:SF6">
    <property type="entry name" value="DNA REPLICATION PROTEIN DNAD"/>
    <property type="match status" value="1"/>
</dbReference>
<dbReference type="NCBIfam" id="TIGR01446">
    <property type="entry name" value="DnaD_dom"/>
    <property type="match status" value="1"/>
</dbReference>
<dbReference type="Gene3D" id="1.10.10.630">
    <property type="entry name" value="DnaD domain-like"/>
    <property type="match status" value="1"/>
</dbReference>
<dbReference type="Pfam" id="PF07261">
    <property type="entry name" value="DnaB_2"/>
    <property type="match status" value="1"/>
</dbReference>
<dbReference type="Proteomes" id="UP001444625">
    <property type="component" value="Unassembled WGS sequence"/>
</dbReference>
<comment type="similarity">
    <text evidence="1">Belongs to the DnaB/DnaD family.</text>
</comment>
<gene>
    <name evidence="4" type="ORF">ABC228_06635</name>
</gene>
<feature type="domain" description="DnaB/C C-terminal" evidence="3">
    <location>
        <begin position="164"/>
        <end position="233"/>
    </location>
</feature>